<feature type="compositionally biased region" description="Basic and acidic residues" evidence="1">
    <location>
        <begin position="102"/>
        <end position="113"/>
    </location>
</feature>
<dbReference type="EMBL" id="GHES01037273">
    <property type="protein sequence ID" value="MPA67832.1"/>
    <property type="molecule type" value="Transcribed_RNA"/>
</dbReference>
<proteinExistence type="predicted"/>
<organism evidence="2">
    <name type="scientific">Davidia involucrata</name>
    <name type="common">Dove tree</name>
    <dbReference type="NCBI Taxonomy" id="16924"/>
    <lineage>
        <taxon>Eukaryota</taxon>
        <taxon>Viridiplantae</taxon>
        <taxon>Streptophyta</taxon>
        <taxon>Embryophyta</taxon>
        <taxon>Tracheophyta</taxon>
        <taxon>Spermatophyta</taxon>
        <taxon>Magnoliopsida</taxon>
        <taxon>eudicotyledons</taxon>
        <taxon>Gunneridae</taxon>
        <taxon>Pentapetalae</taxon>
        <taxon>asterids</taxon>
        <taxon>Cornales</taxon>
        <taxon>Nyssaceae</taxon>
        <taxon>Davidia</taxon>
    </lineage>
</organism>
<gene>
    <name evidence="2" type="ORF">Din_037273</name>
</gene>
<feature type="compositionally biased region" description="Low complexity" evidence="1">
    <location>
        <begin position="78"/>
        <end position="98"/>
    </location>
</feature>
<reference evidence="2" key="1">
    <citation type="submission" date="2019-08" db="EMBL/GenBank/DDBJ databases">
        <title>Reference gene set and small RNA set construction with multiple tissues from Davidia involucrata Baill.</title>
        <authorList>
            <person name="Yang H."/>
            <person name="Zhou C."/>
            <person name="Li G."/>
            <person name="Wang J."/>
            <person name="Gao P."/>
            <person name="Wang M."/>
            <person name="Wang R."/>
            <person name="Zhao Y."/>
        </authorList>
    </citation>
    <scope>NUCLEOTIDE SEQUENCE</scope>
    <source>
        <tissue evidence="2">Mixed with DoveR01_LX</tissue>
    </source>
</reference>
<evidence type="ECO:0000313" key="2">
    <source>
        <dbReference type="EMBL" id="MPA67832.1"/>
    </source>
</evidence>
<feature type="region of interest" description="Disordered" evidence="1">
    <location>
        <begin position="77"/>
        <end position="122"/>
    </location>
</feature>
<sequence>MQSYGFDLNSNQKGRSDMVDALIQNNCNGIEVARAPISSSSAWTSKVIASESNIQRTSGDALKLNENSQMNVLNQIANEPEGNNGPNNTLLQNNGPTGAKAVNRDGGPDERIQRKLSPKAME</sequence>
<dbReference type="AlphaFoldDB" id="A0A5B7BFX8"/>
<accession>A0A5B7BFX8</accession>
<protein>
    <submittedName>
        <fullName evidence="2">Uncharacterized protein</fullName>
    </submittedName>
</protein>
<name>A0A5B7BFX8_DAVIN</name>
<evidence type="ECO:0000256" key="1">
    <source>
        <dbReference type="SAM" id="MobiDB-lite"/>
    </source>
</evidence>